<gene>
    <name evidence="2" type="ORF">J2Z30_000571</name>
</gene>
<protein>
    <submittedName>
        <fullName evidence="2">Uncharacterized protein</fullName>
    </submittedName>
</protein>
<evidence type="ECO:0000313" key="2">
    <source>
        <dbReference type="EMBL" id="MBP2059575.1"/>
    </source>
</evidence>
<proteinExistence type="predicted"/>
<evidence type="ECO:0000313" key="3">
    <source>
        <dbReference type="Proteomes" id="UP000756710"/>
    </source>
</evidence>
<feature type="compositionally biased region" description="Polar residues" evidence="1">
    <location>
        <begin position="121"/>
        <end position="130"/>
    </location>
</feature>
<feature type="compositionally biased region" description="Basic and acidic residues" evidence="1">
    <location>
        <begin position="165"/>
        <end position="175"/>
    </location>
</feature>
<feature type="compositionally biased region" description="Basic and acidic residues" evidence="1">
    <location>
        <begin position="140"/>
        <end position="156"/>
    </location>
</feature>
<dbReference type="EMBL" id="JAGGLR010000001">
    <property type="protein sequence ID" value="MBP2059575.1"/>
    <property type="molecule type" value="Genomic_DNA"/>
</dbReference>
<feature type="compositionally biased region" description="Low complexity" evidence="1">
    <location>
        <begin position="19"/>
        <end position="28"/>
    </location>
</feature>
<evidence type="ECO:0000256" key="1">
    <source>
        <dbReference type="SAM" id="MobiDB-lite"/>
    </source>
</evidence>
<comment type="caution">
    <text evidence="2">The sequence shown here is derived from an EMBL/GenBank/DDBJ whole genome shotgun (WGS) entry which is preliminary data.</text>
</comment>
<name>A0ABS4MIR1_9ACTN</name>
<accession>A0ABS4MIR1</accession>
<keyword evidence="3" id="KW-1185">Reference proteome</keyword>
<organism evidence="2 3">
    <name type="scientific">Streptomyces iranensis</name>
    <dbReference type="NCBI Taxonomy" id="576784"/>
    <lineage>
        <taxon>Bacteria</taxon>
        <taxon>Bacillati</taxon>
        <taxon>Actinomycetota</taxon>
        <taxon>Actinomycetes</taxon>
        <taxon>Kitasatosporales</taxon>
        <taxon>Streptomycetaceae</taxon>
        <taxon>Streptomyces</taxon>
        <taxon>Streptomyces violaceusniger group</taxon>
    </lineage>
</organism>
<feature type="region of interest" description="Disordered" evidence="1">
    <location>
        <begin position="1"/>
        <end position="182"/>
    </location>
</feature>
<reference evidence="2 3" key="1">
    <citation type="submission" date="2021-03" db="EMBL/GenBank/DDBJ databases">
        <title>Genomic Encyclopedia of Type Strains, Phase IV (KMG-IV): sequencing the most valuable type-strain genomes for metagenomic binning, comparative biology and taxonomic classification.</title>
        <authorList>
            <person name="Goeker M."/>
        </authorList>
    </citation>
    <scope>NUCLEOTIDE SEQUENCE [LARGE SCALE GENOMIC DNA]</scope>
    <source>
        <strain evidence="2 3">DSM 41954</strain>
    </source>
</reference>
<sequence>MPSESAAATRSRPRGSGRGRPPCVWRGAGCRRSRRCCWWESSAAASRRQAVRKRRSLRCGAPTSLARSTHQRASRPRSARDPSTAPSARTAGWSAGSPTHHGHSSRSPAVAAGEVRMPRTFSITTRQGSRASMARTTWCHRPERFPSSRPERRPATERSLTGEARGQDADLRHVSPVDGGDVAEIGRSGPVAGEDAGGAGVALGVPSEGASQSALDAQVEAAVAGAQTPDQPIALARRQVIAHAQLPGRRGCSCTGAAVWVSPCSPRSLCGGGAWWC</sequence>
<feature type="compositionally biased region" description="Low complexity" evidence="1">
    <location>
        <begin position="36"/>
        <end position="48"/>
    </location>
</feature>
<dbReference type="Proteomes" id="UP000756710">
    <property type="component" value="Unassembled WGS sequence"/>
</dbReference>
<feature type="compositionally biased region" description="Low complexity" evidence="1">
    <location>
        <begin position="1"/>
        <end position="10"/>
    </location>
</feature>